<name>A0A937ULI1_9ACTN</name>
<dbReference type="GO" id="GO:0003677">
    <property type="term" value="F:DNA binding"/>
    <property type="evidence" value="ECO:0007669"/>
    <property type="project" value="UniProtKB-UniRule"/>
</dbReference>
<organism evidence="4 5">
    <name type="scientific">Frankia nepalensis</name>
    <dbReference type="NCBI Taxonomy" id="1836974"/>
    <lineage>
        <taxon>Bacteria</taxon>
        <taxon>Bacillati</taxon>
        <taxon>Actinomycetota</taxon>
        <taxon>Actinomycetes</taxon>
        <taxon>Frankiales</taxon>
        <taxon>Frankiaceae</taxon>
        <taxon>Frankia</taxon>
    </lineage>
</organism>
<comment type="caution">
    <text evidence="4">The sequence shown here is derived from an EMBL/GenBank/DDBJ whole genome shotgun (WGS) entry which is preliminary data.</text>
</comment>
<dbReference type="InterPro" id="IPR009057">
    <property type="entry name" value="Homeodomain-like_sf"/>
</dbReference>
<accession>A0A937ULI1</accession>
<keyword evidence="5" id="KW-1185">Reference proteome</keyword>
<keyword evidence="1 2" id="KW-0238">DNA-binding</keyword>
<evidence type="ECO:0000259" key="3">
    <source>
        <dbReference type="PROSITE" id="PS50977"/>
    </source>
</evidence>
<evidence type="ECO:0000256" key="2">
    <source>
        <dbReference type="PROSITE-ProRule" id="PRU00335"/>
    </source>
</evidence>
<protein>
    <submittedName>
        <fullName evidence="4">TetR/AcrR family transcriptional regulator</fullName>
    </submittedName>
</protein>
<dbReference type="Gene3D" id="1.10.357.10">
    <property type="entry name" value="Tetracycline Repressor, domain 2"/>
    <property type="match status" value="1"/>
</dbReference>
<dbReference type="InterPro" id="IPR036271">
    <property type="entry name" value="Tet_transcr_reg_TetR-rel_C_sf"/>
</dbReference>
<feature type="domain" description="HTH tetR-type" evidence="3">
    <location>
        <begin position="13"/>
        <end position="73"/>
    </location>
</feature>
<dbReference type="SUPFAM" id="SSF46689">
    <property type="entry name" value="Homeodomain-like"/>
    <property type="match status" value="1"/>
</dbReference>
<dbReference type="EMBL" id="JAEACQ010000070">
    <property type="protein sequence ID" value="MBL7625817.1"/>
    <property type="molecule type" value="Genomic_DNA"/>
</dbReference>
<sequence>MPEKSPDREAQRLETRQRVFDAAIVEFRRWGIDFADVDAIVDAANVARNNFALHFPTKEHILAELDRAEQDRMVEELTWFLSLPYHLSDLLAEVARLVVGVERRLGVVLFRDMLAFHFSPNRVRDTEWTTYPVVVLMIEALERAREQGEIHSGVDVRQGMLFFLLGLHALLMAVQDSAPDRETLLAALVTTTIRGFNPE</sequence>
<dbReference type="PROSITE" id="PS50977">
    <property type="entry name" value="HTH_TETR_2"/>
    <property type="match status" value="1"/>
</dbReference>
<feature type="DNA-binding region" description="H-T-H motif" evidence="2">
    <location>
        <begin position="36"/>
        <end position="55"/>
    </location>
</feature>
<proteinExistence type="predicted"/>
<evidence type="ECO:0000256" key="1">
    <source>
        <dbReference type="ARBA" id="ARBA00023125"/>
    </source>
</evidence>
<dbReference type="AlphaFoldDB" id="A0A937ULI1"/>
<dbReference type="Pfam" id="PF00440">
    <property type="entry name" value="TetR_N"/>
    <property type="match status" value="1"/>
</dbReference>
<dbReference type="Proteomes" id="UP000604475">
    <property type="component" value="Unassembled WGS sequence"/>
</dbReference>
<reference evidence="4" key="1">
    <citation type="submission" date="2020-12" db="EMBL/GenBank/DDBJ databases">
        <title>Genomic characterization of non-nitrogen-fixing Frankia strains.</title>
        <authorList>
            <person name="Carlos-Shanley C."/>
            <person name="Guerra T."/>
            <person name="Hahn D."/>
        </authorList>
    </citation>
    <scope>NUCLEOTIDE SEQUENCE</scope>
    <source>
        <strain evidence="4">CN6</strain>
    </source>
</reference>
<evidence type="ECO:0000313" key="5">
    <source>
        <dbReference type="Proteomes" id="UP000604475"/>
    </source>
</evidence>
<evidence type="ECO:0000313" key="4">
    <source>
        <dbReference type="EMBL" id="MBL7625817.1"/>
    </source>
</evidence>
<dbReference type="RefSeq" id="WP_203008380.1">
    <property type="nucleotide sequence ID" value="NZ_JADWYU010000328.1"/>
</dbReference>
<dbReference type="InterPro" id="IPR001647">
    <property type="entry name" value="HTH_TetR"/>
</dbReference>
<dbReference type="SUPFAM" id="SSF48498">
    <property type="entry name" value="Tetracyclin repressor-like, C-terminal domain"/>
    <property type="match status" value="1"/>
</dbReference>
<gene>
    <name evidence="4" type="ORF">I7412_01200</name>
</gene>